<dbReference type="InterPro" id="IPR027417">
    <property type="entry name" value="P-loop_NTPase"/>
</dbReference>
<keyword evidence="5 6" id="KW-0238">DNA-binding</keyword>
<dbReference type="OrthoDB" id="10252754at2759"/>
<dbReference type="EMBL" id="KI658623">
    <property type="protein sequence ID" value="ETN81846.1"/>
    <property type="molecule type" value="Genomic_DNA"/>
</dbReference>
<dbReference type="Gene3D" id="3.40.1170.10">
    <property type="entry name" value="DNA repair protein MutS, domain I"/>
    <property type="match status" value="2"/>
</dbReference>
<dbReference type="STRING" id="51031.W2TL27"/>
<dbReference type="SUPFAM" id="SSF48334">
    <property type="entry name" value="DNA repair protein MutS, domain III"/>
    <property type="match status" value="1"/>
</dbReference>
<dbReference type="KEGG" id="nai:NECAME_00196"/>
<dbReference type="PANTHER" id="PTHR11361">
    <property type="entry name" value="DNA MISMATCH REPAIR PROTEIN MUTS FAMILY MEMBER"/>
    <property type="match status" value="1"/>
</dbReference>
<dbReference type="GO" id="GO:0030983">
    <property type="term" value="F:mismatched DNA binding"/>
    <property type="evidence" value="ECO:0007669"/>
    <property type="project" value="UniProtKB-UniRule"/>
</dbReference>
<feature type="domain" description="DNA mismatch repair proteins mutS family" evidence="7">
    <location>
        <begin position="941"/>
        <end position="957"/>
    </location>
</feature>
<evidence type="ECO:0000256" key="5">
    <source>
        <dbReference type="ARBA" id="ARBA00023125"/>
    </source>
</evidence>
<reference evidence="9" key="1">
    <citation type="journal article" date="2014" name="Nat. Genet.">
        <title>Genome of the human hookworm Necator americanus.</title>
        <authorList>
            <person name="Tang Y.T."/>
            <person name="Gao X."/>
            <person name="Rosa B.A."/>
            <person name="Abubucker S."/>
            <person name="Hallsworth-Pepin K."/>
            <person name="Martin J."/>
            <person name="Tyagi R."/>
            <person name="Heizer E."/>
            <person name="Zhang X."/>
            <person name="Bhonagiri-Palsikar V."/>
            <person name="Minx P."/>
            <person name="Warren W.C."/>
            <person name="Wang Q."/>
            <person name="Zhan B."/>
            <person name="Hotez P.J."/>
            <person name="Sternberg P.W."/>
            <person name="Dougall A."/>
            <person name="Gaze S.T."/>
            <person name="Mulvenna J."/>
            <person name="Sotillo J."/>
            <person name="Ranganathan S."/>
            <person name="Rabelo E.M."/>
            <person name="Wilson R.K."/>
            <person name="Felgner P.L."/>
            <person name="Bethony J."/>
            <person name="Hawdon J.M."/>
            <person name="Gasser R.B."/>
            <person name="Loukas A."/>
            <person name="Mitreva M."/>
        </authorList>
    </citation>
    <scope>NUCLEOTIDE SEQUENCE [LARGE SCALE GENOMIC DNA]</scope>
</reference>
<dbReference type="Pfam" id="PF01624">
    <property type="entry name" value="MutS_I"/>
    <property type="match status" value="1"/>
</dbReference>
<dbReference type="CDD" id="cd03286">
    <property type="entry name" value="ABC_MSH6_euk"/>
    <property type="match status" value="1"/>
</dbReference>
<dbReference type="Pfam" id="PF00488">
    <property type="entry name" value="MutS_V"/>
    <property type="match status" value="1"/>
</dbReference>
<dbReference type="OMA" id="YWTPNIK"/>
<dbReference type="Pfam" id="PF05188">
    <property type="entry name" value="MutS_II"/>
    <property type="match status" value="1"/>
</dbReference>
<dbReference type="Gene3D" id="1.10.1420.10">
    <property type="match status" value="4"/>
</dbReference>
<keyword evidence="2 6" id="KW-0547">Nucleotide-binding</keyword>
<dbReference type="SUPFAM" id="SSF52540">
    <property type="entry name" value="P-loop containing nucleoside triphosphate hydrolases"/>
    <property type="match status" value="1"/>
</dbReference>
<keyword evidence="3 6" id="KW-0227">DNA damage</keyword>
<evidence type="ECO:0000313" key="8">
    <source>
        <dbReference type="EMBL" id="ETN81846.1"/>
    </source>
</evidence>
<dbReference type="GO" id="GO:0005524">
    <property type="term" value="F:ATP binding"/>
    <property type="evidence" value="ECO:0007669"/>
    <property type="project" value="UniProtKB-UniRule"/>
</dbReference>
<dbReference type="InterPro" id="IPR007860">
    <property type="entry name" value="DNA_mmatch_repair_MutS_con_dom"/>
</dbReference>
<evidence type="ECO:0000256" key="2">
    <source>
        <dbReference type="ARBA" id="ARBA00022741"/>
    </source>
</evidence>
<dbReference type="SUPFAM" id="SSF53150">
    <property type="entry name" value="DNA repair protein MutS, domain II"/>
    <property type="match status" value="1"/>
</dbReference>
<dbReference type="PIRSF" id="PIRSF037677">
    <property type="entry name" value="DNA_mis_repair_Msh6"/>
    <property type="match status" value="1"/>
</dbReference>
<dbReference type="InterPro" id="IPR007695">
    <property type="entry name" value="DNA_mismatch_repair_MutS-lik_N"/>
</dbReference>
<dbReference type="SUPFAM" id="SSF55271">
    <property type="entry name" value="DNA repair protein MutS, domain I"/>
    <property type="match status" value="1"/>
</dbReference>
<evidence type="ECO:0000256" key="1">
    <source>
        <dbReference type="ARBA" id="ARBA00006271"/>
    </source>
</evidence>
<accession>W2TL27</accession>
<name>W2TL27_NECAM</name>
<dbReference type="InterPro" id="IPR045076">
    <property type="entry name" value="MutS"/>
</dbReference>
<gene>
    <name evidence="8" type="ORF">NECAME_00196</name>
</gene>
<evidence type="ECO:0000256" key="3">
    <source>
        <dbReference type="ARBA" id="ARBA00022763"/>
    </source>
</evidence>
<evidence type="ECO:0000259" key="7">
    <source>
        <dbReference type="PROSITE" id="PS00486"/>
    </source>
</evidence>
<dbReference type="InterPro" id="IPR007696">
    <property type="entry name" value="DNA_mismatch_repair_MutS_core"/>
</dbReference>
<dbReference type="SMART" id="SM00534">
    <property type="entry name" value="MUTSac"/>
    <property type="match status" value="1"/>
</dbReference>
<dbReference type="Gene3D" id="3.30.420.110">
    <property type="entry name" value="MutS, connector domain"/>
    <property type="match status" value="1"/>
</dbReference>
<dbReference type="InterPro" id="IPR036187">
    <property type="entry name" value="DNA_mismatch_repair_MutS_sf"/>
</dbReference>
<comment type="function">
    <text evidence="6">Component of the post-replicative DNA mismatch repair system (MMR).</text>
</comment>
<dbReference type="InterPro" id="IPR017261">
    <property type="entry name" value="DNA_mismatch_repair_MutS/MSH"/>
</dbReference>
<dbReference type="InterPro" id="IPR000432">
    <property type="entry name" value="DNA_mismatch_repair_MutS_C"/>
</dbReference>
<sequence>MICENSTCKMSTKKQSSLFSFFTPKSGGTQSASEKSYSVKESLKKEVIVNEDIEEDSRRLKRVNNEDDYSPIARGKVTVKRRRVIVSSDEEDNVDENLLAVRTPPSTLQITTSTPISVAPNISTPKTARGYRPLKECSTPMSTMQAESFIDSFRVCEEDMDISAASVDTLDRTIYQVDPASRRLKDDQLPMTSDEKFMHETLPFLKPDKIRDAQGHRPNEDDYDPTTLFVPADFLKGQTPGFPEPAYGKFADQLVSRGYKVARIEQTETPQQLEERNRTANGGKEKVVRREVCRVTTSGTRTYAVLDGCNLYGGETDNGETQSKYLLSIKEMVEGNVSSYGICFVDTSVGKFILGEFRDDDYSSYLRTLIANFTPVQVVFERGHLSACCKAILNGVLNSVQKEGLSPKRQFFDAEDTLKLLANDKYLGADHHTWPETLRNMLVSDSVVAKPRLDSLLALSALGAVLYYLQRCLIDVDMFTMRDFTALEPLEKSFKLDREWTNRQMILDGITIENLNLVPGDSRDTQAASLSLYSTVEKLTFKPGKRLLRQWICAPICDVNILKARQEAVEWLISPAAARFNEKASELLRKMPDLERLLQKIHTLGLKYRAESHPDSRAVMFEAANYNKRKIKDLLNTLAGFQACYDLIMVYDKLRQDHDGCLLLDQFLGLDDEVDLYTHLEHFAKSFNSTVAEKEGVIVPQKGHDEEYDNACQSVNIAMQQLDLYRKEQENKLRCKGFGRYTTEELDDLIEAVFKAEAYKDQQRDDATRRVFSDFDSRRPIWSNVLGRIAQVDVLLSLARYCQTCGLAVCRPQFVSNAEKPFLIIEEGYHPCLAVKLPINEATSACTYIANDSLLGGDHPPTVLLTGPNMGGKSTLMRQVAVLTVLAHMGSLVPAGSMRLSPVDRIFTRIGANDRITCAQSTFFVELKETLIILRNATKHSLVLIDELGRGTSTFDGTAIASAVLSDISRRIQCRSFFSTHYHSLCRAASVNPNVTLAHMACMVENENESNPTEESVTFLYRLTSGVCPKSYGFYAARLAGVRPEVVKDAYNASAMLFDSVTHKKMAIAAVKAVARAGGSLEQLRNMVEAL</sequence>
<organism evidence="8 9">
    <name type="scientific">Necator americanus</name>
    <name type="common">Human hookworm</name>
    <dbReference type="NCBI Taxonomy" id="51031"/>
    <lineage>
        <taxon>Eukaryota</taxon>
        <taxon>Metazoa</taxon>
        <taxon>Ecdysozoa</taxon>
        <taxon>Nematoda</taxon>
        <taxon>Chromadorea</taxon>
        <taxon>Rhabditida</taxon>
        <taxon>Rhabditina</taxon>
        <taxon>Rhabditomorpha</taxon>
        <taxon>Strongyloidea</taxon>
        <taxon>Ancylostomatidae</taxon>
        <taxon>Bunostominae</taxon>
        <taxon>Necator</taxon>
    </lineage>
</organism>
<keyword evidence="4 6" id="KW-0067">ATP-binding</keyword>
<protein>
    <recommendedName>
        <fullName evidence="6">DNA mismatch repair protein</fullName>
    </recommendedName>
</protein>
<dbReference type="PROSITE" id="PS00486">
    <property type="entry name" value="DNA_MISMATCH_REPAIR_2"/>
    <property type="match status" value="1"/>
</dbReference>
<dbReference type="GO" id="GO:0032301">
    <property type="term" value="C:MutSalpha complex"/>
    <property type="evidence" value="ECO:0007669"/>
    <property type="project" value="TreeGrafter"/>
</dbReference>
<dbReference type="Proteomes" id="UP000053676">
    <property type="component" value="Unassembled WGS sequence"/>
</dbReference>
<evidence type="ECO:0000256" key="4">
    <source>
        <dbReference type="ARBA" id="ARBA00022840"/>
    </source>
</evidence>
<dbReference type="Pfam" id="PF05192">
    <property type="entry name" value="MutS_III"/>
    <property type="match status" value="1"/>
</dbReference>
<dbReference type="GO" id="GO:0006298">
    <property type="term" value="P:mismatch repair"/>
    <property type="evidence" value="ECO:0007669"/>
    <property type="project" value="InterPro"/>
</dbReference>
<evidence type="ECO:0000313" key="9">
    <source>
        <dbReference type="Proteomes" id="UP000053676"/>
    </source>
</evidence>
<keyword evidence="9" id="KW-1185">Reference proteome</keyword>
<comment type="similarity">
    <text evidence="1 6">Belongs to the DNA mismatch repair MutS family.</text>
</comment>
<dbReference type="Gene3D" id="3.40.50.300">
    <property type="entry name" value="P-loop containing nucleotide triphosphate hydrolases"/>
    <property type="match status" value="1"/>
</dbReference>
<proteinExistence type="inferred from homology"/>
<dbReference type="InterPro" id="IPR016151">
    <property type="entry name" value="DNA_mismatch_repair_MutS_N"/>
</dbReference>
<keyword evidence="6" id="KW-0234">DNA repair</keyword>
<dbReference type="SMART" id="SM00533">
    <property type="entry name" value="MUTSd"/>
    <property type="match status" value="1"/>
</dbReference>
<dbReference type="GO" id="GO:0140664">
    <property type="term" value="F:ATP-dependent DNA damage sensor activity"/>
    <property type="evidence" value="ECO:0007669"/>
    <property type="project" value="InterPro"/>
</dbReference>
<dbReference type="PANTHER" id="PTHR11361:SF148">
    <property type="entry name" value="DNA MISMATCH REPAIR PROTEIN MSH6"/>
    <property type="match status" value="1"/>
</dbReference>
<dbReference type="AlphaFoldDB" id="W2TL27"/>
<dbReference type="InterPro" id="IPR036678">
    <property type="entry name" value="MutS_con_dom_sf"/>
</dbReference>
<evidence type="ECO:0000256" key="6">
    <source>
        <dbReference type="PIRNR" id="PIRNR037677"/>
    </source>
</evidence>